<sequence length="114" mass="13058">MKGFLEDCREELNVVREEEKRVMEVVRKTTDYYQAGGSKGGNHPLQLFVIVKDFLNNVDQVRAEIAKKLQKRKADSSPPLSPTPRSPVRFQNLELYFRAHRPGTSSSDSEDDFS</sequence>
<dbReference type="GO" id="GO:0045010">
    <property type="term" value="P:actin nucleation"/>
    <property type="evidence" value="ECO:0007669"/>
    <property type="project" value="InterPro"/>
</dbReference>
<dbReference type="InterPro" id="IPR027643">
    <property type="entry name" value="Formin-like_plant"/>
</dbReference>
<evidence type="ECO:0000256" key="2">
    <source>
        <dbReference type="SAM" id="MobiDB-lite"/>
    </source>
</evidence>
<name>A0AAW2WHA8_SESRA</name>
<evidence type="ECO:0000256" key="1">
    <source>
        <dbReference type="ARBA" id="ARBA00025793"/>
    </source>
</evidence>
<evidence type="ECO:0000313" key="4">
    <source>
        <dbReference type="EMBL" id="KAL0440808.1"/>
    </source>
</evidence>
<dbReference type="EMBL" id="JACGWJ010000001">
    <property type="protein sequence ID" value="KAL0440808.1"/>
    <property type="molecule type" value="Genomic_DNA"/>
</dbReference>
<dbReference type="Gene3D" id="1.20.58.2220">
    <property type="entry name" value="Formin, FH2 domain"/>
    <property type="match status" value="1"/>
</dbReference>
<dbReference type="PANTHER" id="PTHR23213">
    <property type="entry name" value="FORMIN-RELATED"/>
    <property type="match status" value="1"/>
</dbReference>
<dbReference type="PANTHER" id="PTHR23213:SF273">
    <property type="entry name" value="FORMIN-LIKE PROTEIN"/>
    <property type="match status" value="1"/>
</dbReference>
<comment type="caution">
    <text evidence="4">The sequence shown here is derived from an EMBL/GenBank/DDBJ whole genome shotgun (WGS) entry which is preliminary data.</text>
</comment>
<dbReference type="InterPro" id="IPR042201">
    <property type="entry name" value="FH2_Formin_sf"/>
</dbReference>
<proteinExistence type="inferred from homology"/>
<dbReference type="GO" id="GO:0051015">
    <property type="term" value="F:actin filament binding"/>
    <property type="evidence" value="ECO:0007669"/>
    <property type="project" value="InterPro"/>
</dbReference>
<accession>A0AAW2WHA8</accession>
<feature type="region of interest" description="Disordered" evidence="2">
    <location>
        <begin position="69"/>
        <end position="88"/>
    </location>
</feature>
<organism evidence="4">
    <name type="scientific">Sesamum radiatum</name>
    <name type="common">Black benniseed</name>
    <dbReference type="NCBI Taxonomy" id="300843"/>
    <lineage>
        <taxon>Eukaryota</taxon>
        <taxon>Viridiplantae</taxon>
        <taxon>Streptophyta</taxon>
        <taxon>Embryophyta</taxon>
        <taxon>Tracheophyta</taxon>
        <taxon>Spermatophyta</taxon>
        <taxon>Magnoliopsida</taxon>
        <taxon>eudicotyledons</taxon>
        <taxon>Gunneridae</taxon>
        <taxon>Pentapetalae</taxon>
        <taxon>asterids</taxon>
        <taxon>lamiids</taxon>
        <taxon>Lamiales</taxon>
        <taxon>Pedaliaceae</taxon>
        <taxon>Sesamum</taxon>
    </lineage>
</organism>
<dbReference type="PROSITE" id="PS51444">
    <property type="entry name" value="FH2"/>
    <property type="match status" value="1"/>
</dbReference>
<feature type="domain" description="FH2" evidence="3">
    <location>
        <begin position="1"/>
        <end position="84"/>
    </location>
</feature>
<gene>
    <name evidence="4" type="ORF">Sradi_0019700</name>
</gene>
<protein>
    <submittedName>
        <fullName evidence="4">Formin-like protein 8</fullName>
    </submittedName>
</protein>
<comment type="similarity">
    <text evidence="1">Belongs to the formin-like family. Class-I subfamily.</text>
</comment>
<dbReference type="AlphaFoldDB" id="A0AAW2WHA8"/>
<reference evidence="4" key="2">
    <citation type="journal article" date="2024" name="Plant">
        <title>Genomic evolution and insights into agronomic trait innovations of Sesamum species.</title>
        <authorList>
            <person name="Miao H."/>
            <person name="Wang L."/>
            <person name="Qu L."/>
            <person name="Liu H."/>
            <person name="Sun Y."/>
            <person name="Le M."/>
            <person name="Wang Q."/>
            <person name="Wei S."/>
            <person name="Zheng Y."/>
            <person name="Lin W."/>
            <person name="Duan Y."/>
            <person name="Cao H."/>
            <person name="Xiong S."/>
            <person name="Wang X."/>
            <person name="Wei L."/>
            <person name="Li C."/>
            <person name="Ma Q."/>
            <person name="Ju M."/>
            <person name="Zhao R."/>
            <person name="Li G."/>
            <person name="Mu C."/>
            <person name="Tian Q."/>
            <person name="Mei H."/>
            <person name="Zhang T."/>
            <person name="Gao T."/>
            <person name="Zhang H."/>
        </authorList>
    </citation>
    <scope>NUCLEOTIDE SEQUENCE</scope>
    <source>
        <strain evidence="4">G02</strain>
    </source>
</reference>
<reference evidence="4" key="1">
    <citation type="submission" date="2020-06" db="EMBL/GenBank/DDBJ databases">
        <authorList>
            <person name="Li T."/>
            <person name="Hu X."/>
            <person name="Zhang T."/>
            <person name="Song X."/>
            <person name="Zhang H."/>
            <person name="Dai N."/>
            <person name="Sheng W."/>
            <person name="Hou X."/>
            <person name="Wei L."/>
        </authorList>
    </citation>
    <scope>NUCLEOTIDE SEQUENCE</scope>
    <source>
        <strain evidence="4">G02</strain>
        <tissue evidence="4">Leaf</tissue>
    </source>
</reference>
<evidence type="ECO:0000259" key="3">
    <source>
        <dbReference type="PROSITE" id="PS51444"/>
    </source>
</evidence>
<dbReference type="InterPro" id="IPR015425">
    <property type="entry name" value="FH2_Formin"/>
</dbReference>
<dbReference type="SUPFAM" id="SSF101447">
    <property type="entry name" value="Formin homology 2 domain (FH2 domain)"/>
    <property type="match status" value="1"/>
</dbReference>